<evidence type="ECO:0000313" key="11">
    <source>
        <dbReference type="Proteomes" id="UP001497512"/>
    </source>
</evidence>
<dbReference type="InterPro" id="IPR003439">
    <property type="entry name" value="ABC_transporter-like_ATP-bd"/>
</dbReference>
<evidence type="ECO:0000256" key="6">
    <source>
        <dbReference type="ARBA" id="ARBA00022989"/>
    </source>
</evidence>
<dbReference type="Pfam" id="PF00005">
    <property type="entry name" value="ABC_tran"/>
    <property type="match status" value="1"/>
</dbReference>
<keyword evidence="4" id="KW-0547">Nucleotide-binding</keyword>
<dbReference type="InterPro" id="IPR050352">
    <property type="entry name" value="ABCG_transporters"/>
</dbReference>
<dbReference type="Pfam" id="PF19055">
    <property type="entry name" value="ABC2_membrane_7"/>
    <property type="match status" value="1"/>
</dbReference>
<proteinExistence type="predicted"/>
<dbReference type="InterPro" id="IPR003593">
    <property type="entry name" value="AAA+_ATPase"/>
</dbReference>
<evidence type="ECO:0000256" key="3">
    <source>
        <dbReference type="ARBA" id="ARBA00022692"/>
    </source>
</evidence>
<dbReference type="PANTHER" id="PTHR48041:SF94">
    <property type="entry name" value="ABC TRANSPORTER G FAMILY MEMBER 22"/>
    <property type="match status" value="1"/>
</dbReference>
<name>A0ABP0URS9_9BRYO</name>
<dbReference type="PANTHER" id="PTHR48041">
    <property type="entry name" value="ABC TRANSPORTER G FAMILY MEMBER 28"/>
    <property type="match status" value="1"/>
</dbReference>
<evidence type="ECO:0000256" key="4">
    <source>
        <dbReference type="ARBA" id="ARBA00022741"/>
    </source>
</evidence>
<feature type="domain" description="ABC transporter" evidence="9">
    <location>
        <begin position="141"/>
        <end position="379"/>
    </location>
</feature>
<dbReference type="CDD" id="cd03213">
    <property type="entry name" value="ABCG_EPDR"/>
    <property type="match status" value="1"/>
</dbReference>
<dbReference type="SUPFAM" id="SSF52540">
    <property type="entry name" value="P-loop containing nucleoside triphosphate hydrolases"/>
    <property type="match status" value="1"/>
</dbReference>
<evidence type="ECO:0000256" key="5">
    <source>
        <dbReference type="ARBA" id="ARBA00022840"/>
    </source>
</evidence>
<dbReference type="Gene3D" id="3.40.50.300">
    <property type="entry name" value="P-loop containing nucleotide triphosphate hydrolases"/>
    <property type="match status" value="1"/>
</dbReference>
<dbReference type="SMART" id="SM00382">
    <property type="entry name" value="AAA"/>
    <property type="match status" value="1"/>
</dbReference>
<protein>
    <recommendedName>
        <fullName evidence="9">ABC transporter domain-containing protein</fullName>
    </recommendedName>
</protein>
<evidence type="ECO:0000256" key="1">
    <source>
        <dbReference type="ARBA" id="ARBA00004141"/>
    </source>
</evidence>
<evidence type="ECO:0000313" key="10">
    <source>
        <dbReference type="EMBL" id="CAK9228561.1"/>
    </source>
</evidence>
<keyword evidence="5" id="KW-0067">ATP-binding</keyword>
<evidence type="ECO:0000256" key="8">
    <source>
        <dbReference type="SAM" id="Phobius"/>
    </source>
</evidence>
<feature type="transmembrane region" description="Helical" evidence="8">
    <location>
        <begin position="607"/>
        <end position="630"/>
    </location>
</feature>
<evidence type="ECO:0000259" key="9">
    <source>
        <dbReference type="PROSITE" id="PS50893"/>
    </source>
</evidence>
<keyword evidence="7 8" id="KW-0472">Membrane</keyword>
<keyword evidence="11" id="KW-1185">Reference proteome</keyword>
<keyword evidence="3 8" id="KW-0812">Transmembrane</keyword>
<evidence type="ECO:0000256" key="2">
    <source>
        <dbReference type="ARBA" id="ARBA00022448"/>
    </source>
</evidence>
<sequence>MARPSYMSSEPNSISKHHEVAIAIPDDTVLEEPVDNWSAKERSNLYSDLYNCKSMQMGAAEKNINISNPSSNVVTLVMPTHGRKPPVPIILKFVDVRSKVTIADQAATAMMCWRRWPSKRKSSSSSCSSSKLQEMQQNHQVAATSVGRKKVEKTILDGVTGMVKPGEMLAIMGPSGSGKTTLLNALAARGLHAGVSGTISYNDLPYHKALKRRMGFVTQDDVLFPNLTVGETLMYAALLRLPNSLTRSQKISRAQDCIVDLGLERCQNTIIGGPFLRGISGGERKRVCIGHEILVDPSLLYLDEPTSGLDSTIALRIIQVIKSIAQTGRTVLTTIHQPSSRLFHMFDKLILLSEGHTIYFGNARAASDYFSTKLGLVPQIPMNPADFVLDLASGNVNDFLVDSYHQELAPKEEAILQADSETTKEMRLATLEKMERSATWVQQFMVLLVRGLKERRHDYLNWLKFAQVVTISIIVGLLWWQSKIDTETELSGQLGLVFFIAIFWGMYPLFTAIFSFPLERAMLMKERASDLYSLTAYFFARTLGDLPLDLVLPTIFLIIVYFMTNLRRTAAAFLLSVISVYLFVIAAQGLGFLLGAAMMDVKKASTLASIIMLTFMLTGGFFVQSIPVWINWLKYLSINNYSYRLLIKVQYARNAQYGCGSSTGCQSIATSSAFRGISLGGGGVEVGALFLMVVVFRFLAYIALRRMKSRK</sequence>
<comment type="subcellular location">
    <subcellularLocation>
        <location evidence="1">Membrane</location>
        <topology evidence="1">Multi-pass membrane protein</topology>
    </subcellularLocation>
</comment>
<keyword evidence="6 8" id="KW-1133">Transmembrane helix</keyword>
<dbReference type="InterPro" id="IPR043926">
    <property type="entry name" value="ABCG_dom"/>
</dbReference>
<feature type="transmembrane region" description="Helical" evidence="8">
    <location>
        <begin position="462"/>
        <end position="482"/>
    </location>
</feature>
<keyword evidence="2" id="KW-0813">Transport</keyword>
<dbReference type="InterPro" id="IPR027417">
    <property type="entry name" value="P-loop_NTPase"/>
</dbReference>
<feature type="transmembrane region" description="Helical" evidence="8">
    <location>
        <begin position="494"/>
        <end position="518"/>
    </location>
</feature>
<dbReference type="InterPro" id="IPR013525">
    <property type="entry name" value="ABC2_TM"/>
</dbReference>
<dbReference type="PROSITE" id="PS50893">
    <property type="entry name" value="ABC_TRANSPORTER_2"/>
    <property type="match status" value="1"/>
</dbReference>
<organism evidence="10 11">
    <name type="scientific">Sphagnum troendelagicum</name>
    <dbReference type="NCBI Taxonomy" id="128251"/>
    <lineage>
        <taxon>Eukaryota</taxon>
        <taxon>Viridiplantae</taxon>
        <taxon>Streptophyta</taxon>
        <taxon>Embryophyta</taxon>
        <taxon>Bryophyta</taxon>
        <taxon>Sphagnophytina</taxon>
        <taxon>Sphagnopsida</taxon>
        <taxon>Sphagnales</taxon>
        <taxon>Sphagnaceae</taxon>
        <taxon>Sphagnum</taxon>
    </lineage>
</organism>
<dbReference type="Proteomes" id="UP001497512">
    <property type="component" value="Chromosome 6"/>
</dbReference>
<feature type="transmembrane region" description="Helical" evidence="8">
    <location>
        <begin position="570"/>
        <end position="595"/>
    </location>
</feature>
<accession>A0ABP0URS9</accession>
<dbReference type="EMBL" id="OZ019898">
    <property type="protein sequence ID" value="CAK9228561.1"/>
    <property type="molecule type" value="Genomic_DNA"/>
</dbReference>
<feature type="transmembrane region" description="Helical" evidence="8">
    <location>
        <begin position="546"/>
        <end position="564"/>
    </location>
</feature>
<dbReference type="Pfam" id="PF01061">
    <property type="entry name" value="ABC2_membrane"/>
    <property type="match status" value="1"/>
</dbReference>
<gene>
    <name evidence="10" type="ORF">CSSPTR1EN2_LOCUS19201</name>
</gene>
<evidence type="ECO:0000256" key="7">
    <source>
        <dbReference type="ARBA" id="ARBA00023136"/>
    </source>
</evidence>
<feature type="transmembrane region" description="Helical" evidence="8">
    <location>
        <begin position="686"/>
        <end position="704"/>
    </location>
</feature>
<reference evidence="10" key="1">
    <citation type="submission" date="2024-02" db="EMBL/GenBank/DDBJ databases">
        <authorList>
            <consortium name="ELIXIR-Norway"/>
            <consortium name="Elixir Norway"/>
        </authorList>
    </citation>
    <scope>NUCLEOTIDE SEQUENCE</scope>
</reference>